<reference evidence="2 3" key="1">
    <citation type="submission" date="2015-03" db="EMBL/GenBank/DDBJ databases">
        <authorList>
            <person name="Hassan Y."/>
            <person name="Lepp D."/>
            <person name="Li X.-Z."/>
            <person name="Zhou T."/>
        </authorList>
    </citation>
    <scope>NUCLEOTIDE SEQUENCE [LARGE SCALE GENOMIC DNA]</scope>
    <source>
        <strain evidence="2 3">IPL18</strain>
    </source>
</reference>
<keyword evidence="3" id="KW-1185">Reference proteome</keyword>
<dbReference type="STRING" id="429727.VE26_00185"/>
<dbReference type="RefSeq" id="WP_046103250.1">
    <property type="nucleotide sequence ID" value="NZ_JZEY01000043.1"/>
</dbReference>
<dbReference type="EMBL" id="JZEY01000043">
    <property type="protein sequence ID" value="KKB10642.1"/>
    <property type="molecule type" value="Genomic_DNA"/>
</dbReference>
<name>A0A0F5FR47_9HYPH</name>
<feature type="domain" description="Stimulus-sensing" evidence="1">
    <location>
        <begin position="34"/>
        <end position="138"/>
    </location>
</feature>
<gene>
    <name evidence="2" type="ORF">VE26_00185</name>
</gene>
<proteinExistence type="predicted"/>
<organism evidence="2 3">
    <name type="scientific">Devosia chinhatensis</name>
    <dbReference type="NCBI Taxonomy" id="429727"/>
    <lineage>
        <taxon>Bacteria</taxon>
        <taxon>Pseudomonadati</taxon>
        <taxon>Pseudomonadota</taxon>
        <taxon>Alphaproteobacteria</taxon>
        <taxon>Hyphomicrobiales</taxon>
        <taxon>Devosiaceae</taxon>
        <taxon>Devosia</taxon>
    </lineage>
</organism>
<feature type="non-terminal residue" evidence="2">
    <location>
        <position position="1"/>
    </location>
</feature>
<dbReference type="AlphaFoldDB" id="A0A0F5FR47"/>
<sequence>DSDIISINPDRLLNAPRSNVSPLSSFYPSLYFPIIPARVSPLLRNLITPTRPRARIYSHGCLLILAIVHIFARSEVLRRTIHTSQPSFFLSAWLNSILSWAPGHNYATYQEYQPAAGACSPDVASALHGAAHVPVRVDSPVQHVFAVCLPAQPCA</sequence>
<dbReference type="InterPro" id="IPR025919">
    <property type="entry name" value="Stimulus_sens_dom"/>
</dbReference>
<dbReference type="Pfam" id="PF13756">
    <property type="entry name" value="Stimulus_sens_1"/>
    <property type="match status" value="1"/>
</dbReference>
<dbReference type="Proteomes" id="UP000033649">
    <property type="component" value="Unassembled WGS sequence"/>
</dbReference>
<protein>
    <recommendedName>
        <fullName evidence="1">Stimulus-sensing domain-containing protein</fullName>
    </recommendedName>
</protein>
<accession>A0A0F5FR47</accession>
<feature type="non-terminal residue" evidence="2">
    <location>
        <position position="155"/>
    </location>
</feature>
<evidence type="ECO:0000259" key="1">
    <source>
        <dbReference type="Pfam" id="PF13756"/>
    </source>
</evidence>
<evidence type="ECO:0000313" key="2">
    <source>
        <dbReference type="EMBL" id="KKB10642.1"/>
    </source>
</evidence>
<evidence type="ECO:0000313" key="3">
    <source>
        <dbReference type="Proteomes" id="UP000033649"/>
    </source>
</evidence>
<comment type="caution">
    <text evidence="2">The sequence shown here is derived from an EMBL/GenBank/DDBJ whole genome shotgun (WGS) entry which is preliminary data.</text>
</comment>